<name>A0A178MYE4_9PROT</name>
<organism evidence="1 2">
    <name type="scientific">Paramagnetospirillum marisnigri</name>
    <dbReference type="NCBI Taxonomy" id="1285242"/>
    <lineage>
        <taxon>Bacteria</taxon>
        <taxon>Pseudomonadati</taxon>
        <taxon>Pseudomonadota</taxon>
        <taxon>Alphaproteobacteria</taxon>
        <taxon>Rhodospirillales</taxon>
        <taxon>Magnetospirillaceae</taxon>
        <taxon>Paramagnetospirillum</taxon>
    </lineage>
</organism>
<gene>
    <name evidence="1" type="ORF">A6A04_12275</name>
</gene>
<dbReference type="STRING" id="1285242.A6A04_12275"/>
<sequence length="102" mass="11136">MPERLFGQFVEPAENVGFVLVEKAIAVTAEAVPDLNHGHILFGINPVQIVVQGIPATCIVKLYEPLGESGLKVIQDAGCWLRIDSFDLIEASTFNIHHSVLQ</sequence>
<comment type="caution">
    <text evidence="1">The sequence shown here is derived from an EMBL/GenBank/DDBJ whole genome shotgun (WGS) entry which is preliminary data.</text>
</comment>
<dbReference type="Proteomes" id="UP000078428">
    <property type="component" value="Unassembled WGS sequence"/>
</dbReference>
<keyword evidence="2" id="KW-1185">Reference proteome</keyword>
<evidence type="ECO:0000313" key="2">
    <source>
        <dbReference type="Proteomes" id="UP000078428"/>
    </source>
</evidence>
<reference evidence="1 2" key="1">
    <citation type="submission" date="2016-04" db="EMBL/GenBank/DDBJ databases">
        <title>Draft genome sequence of freshwater magnetotactic bacteria Magnetospirillum marisnigri SP-1 and Magnetospirillum moscoviense BB-1.</title>
        <authorList>
            <person name="Koziaeva V."/>
            <person name="Dziuba M.V."/>
            <person name="Ivanov T.M."/>
            <person name="Kuznetsov B."/>
            <person name="Grouzdev D.S."/>
        </authorList>
    </citation>
    <scope>NUCLEOTIDE SEQUENCE [LARGE SCALE GENOMIC DNA]</scope>
    <source>
        <strain evidence="1 2">SP-1</strain>
    </source>
</reference>
<accession>A0A178MYE4</accession>
<proteinExistence type="predicted"/>
<dbReference type="AlphaFoldDB" id="A0A178MYE4"/>
<dbReference type="EMBL" id="LWQT01000028">
    <property type="protein sequence ID" value="OAN54693.1"/>
    <property type="molecule type" value="Genomic_DNA"/>
</dbReference>
<protein>
    <submittedName>
        <fullName evidence="1">Uncharacterized protein</fullName>
    </submittedName>
</protein>
<evidence type="ECO:0000313" key="1">
    <source>
        <dbReference type="EMBL" id="OAN54693.1"/>
    </source>
</evidence>